<evidence type="ECO:0000313" key="1">
    <source>
        <dbReference type="EMBL" id="MER6984400.1"/>
    </source>
</evidence>
<comment type="caution">
    <text evidence="1">The sequence shown here is derived from an EMBL/GenBank/DDBJ whole genome shotgun (WGS) entry which is preliminary data.</text>
</comment>
<dbReference type="Proteomes" id="UP001458415">
    <property type="component" value="Unassembled WGS sequence"/>
</dbReference>
<evidence type="ECO:0000313" key="2">
    <source>
        <dbReference type="Proteomes" id="UP001458415"/>
    </source>
</evidence>
<sequence>MDEPTAVLTRTALARTARLAGGRGGSVVPWEKRPLRAAACPSGGTAMHRPPAARLLSACVLCTAALLTASACTPGQSGRAA</sequence>
<protein>
    <submittedName>
        <fullName evidence="1">Uncharacterized protein</fullName>
    </submittedName>
</protein>
<proteinExistence type="predicted"/>
<keyword evidence="2" id="KW-1185">Reference proteome</keyword>
<name>A0ABV1WJQ0_9ACTN</name>
<organism evidence="1 2">
    <name type="scientific">Streptomyces carpinensis</name>
    <dbReference type="NCBI Taxonomy" id="66369"/>
    <lineage>
        <taxon>Bacteria</taxon>
        <taxon>Bacillati</taxon>
        <taxon>Actinomycetota</taxon>
        <taxon>Actinomycetes</taxon>
        <taxon>Kitasatosporales</taxon>
        <taxon>Streptomycetaceae</taxon>
        <taxon>Streptomyces</taxon>
    </lineage>
</organism>
<accession>A0ABV1WJQ0</accession>
<dbReference type="EMBL" id="JBEPCU010001799">
    <property type="protein sequence ID" value="MER6984400.1"/>
    <property type="molecule type" value="Genomic_DNA"/>
</dbReference>
<feature type="non-terminal residue" evidence="1">
    <location>
        <position position="81"/>
    </location>
</feature>
<gene>
    <name evidence="1" type="ORF">ABT317_47520</name>
</gene>
<reference evidence="1 2" key="1">
    <citation type="submission" date="2024-06" db="EMBL/GenBank/DDBJ databases">
        <title>The Natural Products Discovery Center: Release of the First 8490 Sequenced Strains for Exploring Actinobacteria Biosynthetic Diversity.</title>
        <authorList>
            <person name="Kalkreuter E."/>
            <person name="Kautsar S.A."/>
            <person name="Yang D."/>
            <person name="Bader C.D."/>
            <person name="Teijaro C.N."/>
            <person name="Fluegel L."/>
            <person name="Davis C.M."/>
            <person name="Simpson J.R."/>
            <person name="Lauterbach L."/>
            <person name="Steele A.D."/>
            <person name="Gui C."/>
            <person name="Meng S."/>
            <person name="Li G."/>
            <person name="Viehrig K."/>
            <person name="Ye F."/>
            <person name="Su P."/>
            <person name="Kiefer A.F."/>
            <person name="Nichols A."/>
            <person name="Cepeda A.J."/>
            <person name="Yan W."/>
            <person name="Fan B."/>
            <person name="Jiang Y."/>
            <person name="Adhikari A."/>
            <person name="Zheng C.-J."/>
            <person name="Schuster L."/>
            <person name="Cowan T.M."/>
            <person name="Smanski M.J."/>
            <person name="Chevrette M.G."/>
            <person name="De Carvalho L.P.S."/>
            <person name="Shen B."/>
        </authorList>
    </citation>
    <scope>NUCLEOTIDE SEQUENCE [LARGE SCALE GENOMIC DNA]</scope>
    <source>
        <strain evidence="1 2">NPDC000634</strain>
    </source>
</reference>